<proteinExistence type="predicted"/>
<evidence type="ECO:0000313" key="2">
    <source>
        <dbReference type="Proteomes" id="UP001597344"/>
    </source>
</evidence>
<dbReference type="RefSeq" id="WP_378318193.1">
    <property type="nucleotide sequence ID" value="NZ_JBHUHY010000002.1"/>
</dbReference>
<dbReference type="EMBL" id="JBHUHY010000002">
    <property type="protein sequence ID" value="MFD2185241.1"/>
    <property type="molecule type" value="Genomic_DNA"/>
</dbReference>
<protein>
    <recommendedName>
        <fullName evidence="3">Transposase</fullName>
    </recommendedName>
</protein>
<keyword evidence="2" id="KW-1185">Reference proteome</keyword>
<comment type="caution">
    <text evidence="1">The sequence shown here is derived from an EMBL/GenBank/DDBJ whole genome shotgun (WGS) entry which is preliminary data.</text>
</comment>
<evidence type="ECO:0000313" key="1">
    <source>
        <dbReference type="EMBL" id="MFD2185241.1"/>
    </source>
</evidence>
<name>A0ABW5ATJ1_9FLAO</name>
<sequence length="81" mass="9373">MFKPNLHLRHSTLKGQLAVNPSLIGLFLETVCDIPWSTISYDEETKLSAKKRKSLRSFGNQMSSYLRWFALCRLAQDVKQE</sequence>
<accession>A0ABW5ATJ1</accession>
<dbReference type="Proteomes" id="UP001597344">
    <property type="component" value="Unassembled WGS sequence"/>
</dbReference>
<reference evidence="2" key="1">
    <citation type="journal article" date="2019" name="Int. J. Syst. Evol. Microbiol.">
        <title>The Global Catalogue of Microorganisms (GCM) 10K type strain sequencing project: providing services to taxonomists for standard genome sequencing and annotation.</title>
        <authorList>
            <consortium name="The Broad Institute Genomics Platform"/>
            <consortium name="The Broad Institute Genome Sequencing Center for Infectious Disease"/>
            <person name="Wu L."/>
            <person name="Ma J."/>
        </authorList>
    </citation>
    <scope>NUCLEOTIDE SEQUENCE [LARGE SCALE GENOMIC DNA]</scope>
    <source>
        <strain evidence="2">DT92</strain>
    </source>
</reference>
<evidence type="ECO:0008006" key="3">
    <source>
        <dbReference type="Google" id="ProtNLM"/>
    </source>
</evidence>
<organism evidence="1 2">
    <name type="scientific">Aquimarina celericrescens</name>
    <dbReference type="NCBI Taxonomy" id="1964542"/>
    <lineage>
        <taxon>Bacteria</taxon>
        <taxon>Pseudomonadati</taxon>
        <taxon>Bacteroidota</taxon>
        <taxon>Flavobacteriia</taxon>
        <taxon>Flavobacteriales</taxon>
        <taxon>Flavobacteriaceae</taxon>
        <taxon>Aquimarina</taxon>
    </lineage>
</organism>
<gene>
    <name evidence="1" type="ORF">ACFSJT_00435</name>
</gene>